<dbReference type="Proteomes" id="UP000198619">
    <property type="component" value="Unassembled WGS sequence"/>
</dbReference>
<accession>A0A1I0V3H4</accession>
<dbReference type="EMBL" id="FOKI01000001">
    <property type="protein sequence ID" value="SFA70831.1"/>
    <property type="molecule type" value="Genomic_DNA"/>
</dbReference>
<proteinExistence type="predicted"/>
<reference evidence="1 2" key="1">
    <citation type="submission" date="2016-10" db="EMBL/GenBank/DDBJ databases">
        <authorList>
            <person name="de Groot N.N."/>
        </authorList>
    </citation>
    <scope>NUCLEOTIDE SEQUENCE [LARGE SCALE GENOMIC DNA]</scope>
    <source>
        <strain evidence="1 2">DSM 12271</strain>
    </source>
</reference>
<organism evidence="1 2">
    <name type="scientific">Clostridium frigidicarnis</name>
    <dbReference type="NCBI Taxonomy" id="84698"/>
    <lineage>
        <taxon>Bacteria</taxon>
        <taxon>Bacillati</taxon>
        <taxon>Bacillota</taxon>
        <taxon>Clostridia</taxon>
        <taxon>Eubacteriales</taxon>
        <taxon>Clostridiaceae</taxon>
        <taxon>Clostridium</taxon>
    </lineage>
</organism>
<sequence length="32" mass="3980">MSNKRIIKKKIKKLQNENRRLREILLTIQLFI</sequence>
<keyword evidence="2" id="KW-1185">Reference proteome</keyword>
<protein>
    <submittedName>
        <fullName evidence="1">Uncharacterized protein</fullName>
    </submittedName>
</protein>
<evidence type="ECO:0000313" key="2">
    <source>
        <dbReference type="Proteomes" id="UP000198619"/>
    </source>
</evidence>
<dbReference type="AlphaFoldDB" id="A0A1I0V3H4"/>
<name>A0A1I0V3H4_9CLOT</name>
<gene>
    <name evidence="1" type="ORF">SAMN04488528_1001134</name>
</gene>
<evidence type="ECO:0000313" key="1">
    <source>
        <dbReference type="EMBL" id="SFA70831.1"/>
    </source>
</evidence>